<keyword evidence="3 4" id="KW-0413">Isomerase</keyword>
<dbReference type="InterPro" id="IPR008183">
    <property type="entry name" value="Aldose_1/G6P_1-epimerase"/>
</dbReference>
<dbReference type="Gene3D" id="2.70.98.10">
    <property type="match status" value="1"/>
</dbReference>
<gene>
    <name evidence="5" type="ORF">QRD43_00540</name>
</gene>
<evidence type="ECO:0000256" key="4">
    <source>
        <dbReference type="PIRNR" id="PIRNR016020"/>
    </source>
</evidence>
<dbReference type="InterPro" id="IPR025532">
    <property type="entry name" value="G6P_1-epimerase"/>
</dbReference>
<comment type="catalytic activity">
    <reaction evidence="1">
        <text>alpha-D-glucose 6-phosphate = beta-D-glucose 6-phosphate</text>
        <dbReference type="Rhea" id="RHEA:16249"/>
        <dbReference type="ChEBI" id="CHEBI:58225"/>
        <dbReference type="ChEBI" id="CHEBI:58247"/>
        <dbReference type="EC" id="5.1.3.15"/>
    </reaction>
</comment>
<dbReference type="SUPFAM" id="SSF74650">
    <property type="entry name" value="Galactose mutarotase-like"/>
    <property type="match status" value="1"/>
</dbReference>
<dbReference type="CDD" id="cd09020">
    <property type="entry name" value="D-hex-6-P-epi_like"/>
    <property type="match status" value="1"/>
</dbReference>
<protein>
    <recommendedName>
        <fullName evidence="4">Putative glucose-6-phosphate 1-epimerase</fullName>
        <ecNumber evidence="4">5.1.3.15</ecNumber>
    </recommendedName>
</protein>
<keyword evidence="6" id="KW-1185">Reference proteome</keyword>
<dbReference type="EC" id="5.1.3.15" evidence="4"/>
<proteinExistence type="inferred from homology"/>
<dbReference type="PANTHER" id="PTHR11122">
    <property type="entry name" value="APOSPORY-ASSOCIATED PROTEIN C-RELATED"/>
    <property type="match status" value="1"/>
</dbReference>
<evidence type="ECO:0000313" key="5">
    <source>
        <dbReference type="EMBL" id="MDL5030375.1"/>
    </source>
</evidence>
<reference evidence="5 6" key="1">
    <citation type="submission" date="2023-06" db="EMBL/GenBank/DDBJ databases">
        <title>Pelomonas sp. APW6 16S ribosomal RNA gene genome sequencing and assembly.</title>
        <authorList>
            <person name="Woo H."/>
        </authorList>
    </citation>
    <scope>NUCLEOTIDE SEQUENCE [LARGE SCALE GENOMIC DNA]</scope>
    <source>
        <strain evidence="5 6">APW6</strain>
    </source>
</reference>
<dbReference type="PIRSF" id="PIRSF016020">
    <property type="entry name" value="PHexose_mutarotase"/>
    <property type="match status" value="1"/>
</dbReference>
<dbReference type="PANTHER" id="PTHR11122:SF13">
    <property type="entry name" value="GLUCOSE-6-PHOSPHATE 1-EPIMERASE"/>
    <property type="match status" value="1"/>
</dbReference>
<dbReference type="InterPro" id="IPR014718">
    <property type="entry name" value="GH-type_carb-bd"/>
</dbReference>
<sequence length="294" mass="31936">MPTPIALTRHHGLEALELVAPDGARAVLLLHGAHLTSWIPAGGEEQLYLSPKSSFATGQAIRGGVPLIFPQFSARGPLMRHGFARTKPWQLVQAEQGVDDALAVLQLTDDAATRMVWPHAFSAELSVRVSGQTLDIELAVENTGDTPFDFTAALHTYLRTGALDATSLRGLAGLHYWDQVKNAEQVQRSDLVLPGSPGCEDLDRIYYQVSQLKEPLQLIDESGTQRRALDLLQQGFDDAVVWNPGAGKCAQLADMPADGYQQFLCVEAAAIERPVLLQPGEVWSGLQSLRRQGA</sequence>
<comment type="caution">
    <text evidence="5">The sequence shown here is derived from an EMBL/GenBank/DDBJ whole genome shotgun (WGS) entry which is preliminary data.</text>
</comment>
<evidence type="ECO:0000256" key="1">
    <source>
        <dbReference type="ARBA" id="ARBA00001096"/>
    </source>
</evidence>
<dbReference type="Pfam" id="PF01263">
    <property type="entry name" value="Aldose_epim"/>
    <property type="match status" value="1"/>
</dbReference>
<accession>A0ABT7LFF9</accession>
<evidence type="ECO:0000256" key="2">
    <source>
        <dbReference type="ARBA" id="ARBA00005866"/>
    </source>
</evidence>
<dbReference type="Proteomes" id="UP001238603">
    <property type="component" value="Unassembled WGS sequence"/>
</dbReference>
<comment type="similarity">
    <text evidence="2 4">Belongs to the glucose-6-phosphate 1-epimerase family.</text>
</comment>
<dbReference type="RefSeq" id="WP_285980515.1">
    <property type="nucleotide sequence ID" value="NZ_JASVDS010000001.1"/>
</dbReference>
<evidence type="ECO:0000256" key="3">
    <source>
        <dbReference type="ARBA" id="ARBA00023235"/>
    </source>
</evidence>
<organism evidence="5 6">
    <name type="scientific">Roseateles subflavus</name>
    <dbReference type="NCBI Taxonomy" id="3053353"/>
    <lineage>
        <taxon>Bacteria</taxon>
        <taxon>Pseudomonadati</taxon>
        <taxon>Pseudomonadota</taxon>
        <taxon>Betaproteobacteria</taxon>
        <taxon>Burkholderiales</taxon>
        <taxon>Sphaerotilaceae</taxon>
        <taxon>Roseateles</taxon>
    </lineage>
</organism>
<dbReference type="EMBL" id="JASVDS010000001">
    <property type="protein sequence ID" value="MDL5030375.1"/>
    <property type="molecule type" value="Genomic_DNA"/>
</dbReference>
<dbReference type="InterPro" id="IPR011013">
    <property type="entry name" value="Gal_mutarotase_sf_dom"/>
</dbReference>
<name>A0ABT7LFF9_9BURK</name>
<evidence type="ECO:0000313" key="6">
    <source>
        <dbReference type="Proteomes" id="UP001238603"/>
    </source>
</evidence>